<dbReference type="GO" id="GO:0005524">
    <property type="term" value="F:ATP binding"/>
    <property type="evidence" value="ECO:0007669"/>
    <property type="project" value="UniProtKB-KW"/>
</dbReference>
<feature type="region of interest" description="Disordered" evidence="1">
    <location>
        <begin position="777"/>
        <end position="798"/>
    </location>
</feature>
<dbReference type="PROSITE" id="PS50043">
    <property type="entry name" value="HTH_LUXR_2"/>
    <property type="match status" value="1"/>
</dbReference>
<dbReference type="Gene3D" id="1.25.40.10">
    <property type="entry name" value="Tetratricopeptide repeat domain"/>
    <property type="match status" value="1"/>
</dbReference>
<feature type="domain" description="HTH luxR-type" evidence="2">
    <location>
        <begin position="712"/>
        <end position="777"/>
    </location>
</feature>
<evidence type="ECO:0000313" key="3">
    <source>
        <dbReference type="EMBL" id="MFC6868240.1"/>
    </source>
</evidence>
<sequence>MVRRIPDPRPRSSLPVEAASFVGRRHELAKIRTLLGNNRLVTLLGVGGVGKTRLALRAAHDLRRAFHDGVYVVNLAGLSDAGLLPQTTAAALGMRDDSPLQPTERLIEQLAERQVLIVLDNCEHLIDDCAMLVDAILCGCPDVRVLATSRTALQIEAECTLPLPPLSVPEAPENPDDPGGIVSAEALLASDAVELFTSRATACYPDFELTEDNAPAVAELCRRLDGIPLALELAAVRIRSLSVRQILDGLSDRYRLLTQGSRTALPRQRTLRSLMDWSYDLLTEEARLLWARVSVFAGSFELDAAEGICPDDALAREDVLDLLAELVDKSVLLRDERDGQARYRLLETIKEYGLNRLRASGELATLRQRHRDWYAGLTAHALTQLEDGEQIEAYHRLRAEQANLRAAFELCTASSDDARLGLRMAADLRHFWIMSGAFSEGRRWLEELLALAPAAPEAVGGLTAAGKLAVLQADVTEGRRLLARARTLATSTGQEMWLAEITHNEGIASLFHGDPATALTHFTESHDAHKKAGNDFGIMVALIQSAAARSLLGETSHALELCEECLEISTRHGDRWCAALAMWTQALLRWHWNEPKRAEALATETLAIKEAFDDRLGMAMAMELIAWVTEQHGQHARAATLLGAVQSAMRSVGATSLFKHLERGHAICEERTRAALGETWQTHVDKGAAMDTESAIDLALRRTAKPVVAHHGARLDDELTGREREIAQLVADGLSNRDIAAKLVISPRTAEKHVEKILTKLGLSSRTQIGVWFATGRQDDPTSSSYSRFHDRHHAVGA</sequence>
<evidence type="ECO:0000256" key="1">
    <source>
        <dbReference type="SAM" id="MobiDB-lite"/>
    </source>
</evidence>
<reference evidence="4" key="1">
    <citation type="journal article" date="2019" name="Int. J. Syst. Evol. Microbiol.">
        <title>The Global Catalogue of Microorganisms (GCM) 10K type strain sequencing project: providing services to taxonomists for standard genome sequencing and annotation.</title>
        <authorList>
            <consortium name="The Broad Institute Genomics Platform"/>
            <consortium name="The Broad Institute Genome Sequencing Center for Infectious Disease"/>
            <person name="Wu L."/>
            <person name="Ma J."/>
        </authorList>
    </citation>
    <scope>NUCLEOTIDE SEQUENCE [LARGE SCALE GENOMIC DNA]</scope>
    <source>
        <strain evidence="4">KCTC 32255</strain>
    </source>
</reference>
<dbReference type="InterPro" id="IPR036388">
    <property type="entry name" value="WH-like_DNA-bd_sf"/>
</dbReference>
<comment type="caution">
    <text evidence="3">The sequence shown here is derived from an EMBL/GenBank/DDBJ whole genome shotgun (WGS) entry which is preliminary data.</text>
</comment>
<dbReference type="InterPro" id="IPR011990">
    <property type="entry name" value="TPR-like_helical_dom_sf"/>
</dbReference>
<name>A0ABW2BYW2_9PSEU</name>
<dbReference type="CDD" id="cd06170">
    <property type="entry name" value="LuxR_C_like"/>
    <property type="match status" value="1"/>
</dbReference>
<dbReference type="InterPro" id="IPR058852">
    <property type="entry name" value="HTH_77"/>
</dbReference>
<dbReference type="Pfam" id="PF25872">
    <property type="entry name" value="HTH_77"/>
    <property type="match status" value="1"/>
</dbReference>
<keyword evidence="4" id="KW-1185">Reference proteome</keyword>
<protein>
    <submittedName>
        <fullName evidence="3">ATP-binding protein</fullName>
    </submittedName>
</protein>
<dbReference type="PANTHER" id="PTHR47691:SF3">
    <property type="entry name" value="HTH-TYPE TRANSCRIPTIONAL REGULATOR RV0890C-RELATED"/>
    <property type="match status" value="1"/>
</dbReference>
<dbReference type="InterPro" id="IPR000792">
    <property type="entry name" value="Tscrpt_reg_LuxR_C"/>
</dbReference>
<dbReference type="RefSeq" id="WP_345398130.1">
    <property type="nucleotide sequence ID" value="NZ_BAABLA010000028.1"/>
</dbReference>
<accession>A0ABW2BYW2</accession>
<dbReference type="PRINTS" id="PR00364">
    <property type="entry name" value="DISEASERSIST"/>
</dbReference>
<gene>
    <name evidence="3" type="ORF">ACFQGD_13935</name>
</gene>
<dbReference type="Gene3D" id="3.40.50.300">
    <property type="entry name" value="P-loop containing nucleotide triphosphate hydrolases"/>
    <property type="match status" value="1"/>
</dbReference>
<evidence type="ECO:0000259" key="2">
    <source>
        <dbReference type="PROSITE" id="PS50043"/>
    </source>
</evidence>
<dbReference type="InterPro" id="IPR027417">
    <property type="entry name" value="P-loop_NTPase"/>
</dbReference>
<dbReference type="SUPFAM" id="SSF52540">
    <property type="entry name" value="P-loop containing nucleoside triphosphate hydrolases"/>
    <property type="match status" value="1"/>
</dbReference>
<dbReference type="Gene3D" id="1.10.10.10">
    <property type="entry name" value="Winged helix-like DNA-binding domain superfamily/Winged helix DNA-binding domain"/>
    <property type="match status" value="1"/>
</dbReference>
<dbReference type="EMBL" id="JBHSXX010000001">
    <property type="protein sequence ID" value="MFC6868240.1"/>
    <property type="molecule type" value="Genomic_DNA"/>
</dbReference>
<dbReference type="Pfam" id="PF00196">
    <property type="entry name" value="GerE"/>
    <property type="match status" value="1"/>
</dbReference>
<evidence type="ECO:0000313" key="4">
    <source>
        <dbReference type="Proteomes" id="UP001596337"/>
    </source>
</evidence>
<dbReference type="PRINTS" id="PR00038">
    <property type="entry name" value="HTHLUXR"/>
</dbReference>
<keyword evidence="3" id="KW-0067">ATP-binding</keyword>
<dbReference type="Proteomes" id="UP001596337">
    <property type="component" value="Unassembled WGS sequence"/>
</dbReference>
<dbReference type="InterPro" id="IPR016032">
    <property type="entry name" value="Sig_transdc_resp-reg_C-effctor"/>
</dbReference>
<dbReference type="SMART" id="SM00421">
    <property type="entry name" value="HTH_LUXR"/>
    <property type="match status" value="1"/>
</dbReference>
<keyword evidence="3" id="KW-0547">Nucleotide-binding</keyword>
<proteinExistence type="predicted"/>
<organism evidence="3 4">
    <name type="scientific">Haloechinothrix salitolerans</name>
    <dbReference type="NCBI Taxonomy" id="926830"/>
    <lineage>
        <taxon>Bacteria</taxon>
        <taxon>Bacillati</taxon>
        <taxon>Actinomycetota</taxon>
        <taxon>Actinomycetes</taxon>
        <taxon>Pseudonocardiales</taxon>
        <taxon>Pseudonocardiaceae</taxon>
        <taxon>Haloechinothrix</taxon>
    </lineage>
</organism>
<dbReference type="SUPFAM" id="SSF46894">
    <property type="entry name" value="C-terminal effector domain of the bipartite response regulators"/>
    <property type="match status" value="1"/>
</dbReference>
<dbReference type="PANTHER" id="PTHR47691">
    <property type="entry name" value="REGULATOR-RELATED"/>
    <property type="match status" value="1"/>
</dbReference>
<dbReference type="SUPFAM" id="SSF48452">
    <property type="entry name" value="TPR-like"/>
    <property type="match status" value="1"/>
</dbReference>